<comment type="catalytic activity">
    <reaction evidence="36">
        <text>GTP + H2O = GDP + phosphate + H(+)</text>
        <dbReference type="Rhea" id="RHEA:19669"/>
        <dbReference type="ChEBI" id="CHEBI:15377"/>
        <dbReference type="ChEBI" id="CHEBI:15378"/>
        <dbReference type="ChEBI" id="CHEBI:37565"/>
        <dbReference type="ChEBI" id="CHEBI:43474"/>
        <dbReference type="ChEBI" id="CHEBI:58189"/>
    </reaction>
    <physiologicalReaction direction="left-to-right" evidence="36">
        <dbReference type="Rhea" id="RHEA:19670"/>
    </physiologicalReaction>
</comment>
<dbReference type="GO" id="GO:0004050">
    <property type="term" value="F:apyrase activity"/>
    <property type="evidence" value="ECO:0007669"/>
    <property type="project" value="UniProtKB-EC"/>
</dbReference>
<keyword evidence="11" id="KW-0106">Calcium</keyword>
<evidence type="ECO:0000256" key="19">
    <source>
        <dbReference type="ARBA" id="ARBA00041335"/>
    </source>
</evidence>
<dbReference type="GeneID" id="103189973"/>
<comment type="catalytic activity">
    <reaction evidence="32">
        <text>ATP + 2 H2O = AMP + 2 phosphate + 2 H(+)</text>
        <dbReference type="Rhea" id="RHEA:20988"/>
        <dbReference type="ChEBI" id="CHEBI:15377"/>
        <dbReference type="ChEBI" id="CHEBI:15378"/>
        <dbReference type="ChEBI" id="CHEBI:30616"/>
        <dbReference type="ChEBI" id="CHEBI:43474"/>
        <dbReference type="ChEBI" id="CHEBI:456215"/>
    </reaction>
    <physiologicalReaction direction="left-to-right" evidence="32">
        <dbReference type="Rhea" id="RHEA:20989"/>
    </physiologicalReaction>
</comment>
<evidence type="ECO:0000256" key="16">
    <source>
        <dbReference type="ARBA" id="ARBA00023157"/>
    </source>
</evidence>
<evidence type="ECO:0000256" key="27">
    <source>
        <dbReference type="ARBA" id="ARBA00047627"/>
    </source>
</evidence>
<feature type="transmembrane region" description="Helical" evidence="46">
    <location>
        <begin position="18"/>
        <end position="39"/>
    </location>
</feature>
<evidence type="ECO:0000256" key="42">
    <source>
        <dbReference type="ARBA" id="ARBA00049526"/>
    </source>
</evidence>
<evidence type="ECO:0000256" key="43">
    <source>
        <dbReference type="PIRSR" id="PIRSR600407-1"/>
    </source>
</evidence>
<dbReference type="Gene3D" id="3.30.420.40">
    <property type="match status" value="1"/>
</dbReference>
<evidence type="ECO:0000256" key="38">
    <source>
        <dbReference type="ARBA" id="ARBA00049315"/>
    </source>
</evidence>
<comment type="catalytic activity">
    <reaction evidence="41">
        <text>UDP + H2O = UMP + phosphate + H(+)</text>
        <dbReference type="Rhea" id="RHEA:64876"/>
        <dbReference type="ChEBI" id="CHEBI:15377"/>
        <dbReference type="ChEBI" id="CHEBI:15378"/>
        <dbReference type="ChEBI" id="CHEBI:43474"/>
        <dbReference type="ChEBI" id="CHEBI:57865"/>
        <dbReference type="ChEBI" id="CHEBI:58223"/>
    </reaction>
    <physiologicalReaction direction="left-to-right" evidence="41">
        <dbReference type="Rhea" id="RHEA:64877"/>
    </physiologicalReaction>
</comment>
<evidence type="ECO:0000256" key="35">
    <source>
        <dbReference type="ARBA" id="ARBA00049104"/>
    </source>
</evidence>
<evidence type="ECO:0000256" key="2">
    <source>
        <dbReference type="ARBA" id="ARBA00001946"/>
    </source>
</evidence>
<evidence type="ECO:0000256" key="22">
    <source>
        <dbReference type="ARBA" id="ARBA00044280"/>
    </source>
</evidence>
<evidence type="ECO:0000256" key="33">
    <source>
        <dbReference type="ARBA" id="ARBA00048778"/>
    </source>
</evidence>
<protein>
    <recommendedName>
        <fullName evidence="18">Ectonucleoside triphosphate diphosphohydrolase 1</fullName>
        <ecNumber evidence="7">3.6.1.5</ecNumber>
    </recommendedName>
    <alternativeName>
        <fullName evidence="23">ATP diphosphohydrolase</fullName>
    </alternativeName>
    <alternativeName>
        <fullName evidence="20">Ecto-ATP diphosphohydrolase 1</fullName>
    </alternativeName>
    <alternativeName>
        <fullName evidence="21">Ecto-apyrase</fullName>
    </alternativeName>
    <alternativeName>
        <fullName evidence="19">Lymphoid cell activation antigen</fullName>
    </alternativeName>
    <alternativeName>
        <fullName evidence="22">Nucleoside triphosphate diphosphohydrolase 1</fullName>
    </alternativeName>
</protein>
<evidence type="ECO:0000256" key="28">
    <source>
        <dbReference type="ARBA" id="ARBA00047940"/>
    </source>
</evidence>
<dbReference type="KEGG" id="cmk:103189973"/>
<evidence type="ECO:0000256" key="6">
    <source>
        <dbReference type="ARBA" id="ARBA00011748"/>
    </source>
</evidence>
<comment type="catalytic activity">
    <reaction evidence="30">
        <text>GDP + H2O = GMP + phosphate + H(+)</text>
        <dbReference type="Rhea" id="RHEA:22156"/>
        <dbReference type="ChEBI" id="CHEBI:15377"/>
        <dbReference type="ChEBI" id="CHEBI:15378"/>
        <dbReference type="ChEBI" id="CHEBI:43474"/>
        <dbReference type="ChEBI" id="CHEBI:58115"/>
        <dbReference type="ChEBI" id="CHEBI:58189"/>
    </reaction>
    <physiologicalReaction direction="left-to-right" evidence="30">
        <dbReference type="Rhea" id="RHEA:22157"/>
    </physiologicalReaction>
</comment>
<dbReference type="STRING" id="7868.ENSCMIP00000029317"/>
<feature type="binding site" evidence="44">
    <location>
        <begin position="216"/>
        <end position="220"/>
    </location>
    <ligand>
        <name>ATP</name>
        <dbReference type="ChEBI" id="CHEBI:30616"/>
    </ligand>
</feature>
<evidence type="ECO:0000256" key="12">
    <source>
        <dbReference type="ARBA" id="ARBA00022840"/>
    </source>
</evidence>
<comment type="catalytic activity">
    <reaction evidence="38">
        <text>UTP + 2 H2O = UMP + 2 phosphate + 2 H(+)</text>
        <dbReference type="Rhea" id="RHEA:64896"/>
        <dbReference type="ChEBI" id="CHEBI:15377"/>
        <dbReference type="ChEBI" id="CHEBI:15378"/>
        <dbReference type="ChEBI" id="CHEBI:43474"/>
        <dbReference type="ChEBI" id="CHEBI:46398"/>
        <dbReference type="ChEBI" id="CHEBI:57865"/>
    </reaction>
    <physiologicalReaction direction="left-to-right" evidence="38">
        <dbReference type="Rhea" id="RHEA:64897"/>
    </physiologicalReaction>
</comment>
<evidence type="ECO:0000256" key="5">
    <source>
        <dbReference type="ARBA" id="ARBA00009283"/>
    </source>
</evidence>
<evidence type="ECO:0000256" key="1">
    <source>
        <dbReference type="ARBA" id="ARBA00001913"/>
    </source>
</evidence>
<dbReference type="GeneTree" id="ENSGT01150000286965"/>
<comment type="catalytic activity">
    <reaction evidence="25">
        <text>a ribonucleoside 5'-triphosphate + 2 H2O = a ribonucleoside 5'-phosphate + 2 phosphate + 2 H(+)</text>
        <dbReference type="Rhea" id="RHEA:36795"/>
        <dbReference type="ChEBI" id="CHEBI:15377"/>
        <dbReference type="ChEBI" id="CHEBI:15378"/>
        <dbReference type="ChEBI" id="CHEBI:43474"/>
        <dbReference type="ChEBI" id="CHEBI:58043"/>
        <dbReference type="ChEBI" id="CHEBI:61557"/>
        <dbReference type="EC" id="3.6.1.5"/>
    </reaction>
    <physiologicalReaction direction="left-to-right" evidence="25">
        <dbReference type="Rhea" id="RHEA:36796"/>
    </physiologicalReaction>
</comment>
<dbReference type="Pfam" id="PF01150">
    <property type="entry name" value="GDA1_CD39"/>
    <property type="match status" value="1"/>
</dbReference>
<evidence type="ECO:0000256" key="29">
    <source>
        <dbReference type="ARBA" id="ARBA00048136"/>
    </source>
</evidence>
<evidence type="ECO:0000256" key="41">
    <source>
        <dbReference type="ARBA" id="ARBA00049502"/>
    </source>
</evidence>
<comment type="catalytic activity">
    <reaction evidence="40">
        <text>CTP + 2 H2O = CMP + 2 phosphate + 2 H(+)</text>
        <dbReference type="Rhea" id="RHEA:64908"/>
        <dbReference type="ChEBI" id="CHEBI:15377"/>
        <dbReference type="ChEBI" id="CHEBI:15378"/>
        <dbReference type="ChEBI" id="CHEBI:37563"/>
        <dbReference type="ChEBI" id="CHEBI:43474"/>
        <dbReference type="ChEBI" id="CHEBI:60377"/>
    </reaction>
    <physiologicalReaction direction="left-to-right" evidence="40">
        <dbReference type="Rhea" id="RHEA:64909"/>
    </physiologicalReaction>
</comment>
<evidence type="ECO:0000256" key="26">
    <source>
        <dbReference type="ARBA" id="ARBA00047358"/>
    </source>
</evidence>
<evidence type="ECO:0000256" key="14">
    <source>
        <dbReference type="ARBA" id="ARBA00022989"/>
    </source>
</evidence>
<dbReference type="PANTHER" id="PTHR11782">
    <property type="entry name" value="ADENOSINE/GUANOSINE DIPHOSPHATASE"/>
    <property type="match status" value="1"/>
</dbReference>
<dbReference type="PROSITE" id="PS01238">
    <property type="entry name" value="GDA1_CD39_NTPASE"/>
    <property type="match status" value="1"/>
</dbReference>
<dbReference type="Gene3D" id="3.30.420.150">
    <property type="entry name" value="Exopolyphosphatase. Domain 2"/>
    <property type="match status" value="1"/>
</dbReference>
<evidence type="ECO:0000256" key="7">
    <source>
        <dbReference type="ARBA" id="ARBA00012148"/>
    </source>
</evidence>
<comment type="similarity">
    <text evidence="5 45">Belongs to the GDA1/CD39 NTPase family.</text>
</comment>
<reference evidence="47" key="4">
    <citation type="submission" date="2025-08" db="UniProtKB">
        <authorList>
            <consortium name="Ensembl"/>
        </authorList>
    </citation>
    <scope>IDENTIFICATION</scope>
</reference>
<evidence type="ECO:0000256" key="23">
    <source>
        <dbReference type="ARBA" id="ARBA00044314"/>
    </source>
</evidence>
<dbReference type="AlphaFoldDB" id="A0A4W3IJX9"/>
<name>A0A4W3IJX9_CALMI</name>
<keyword evidence="15 46" id="KW-0472">Membrane</keyword>
<evidence type="ECO:0000256" key="15">
    <source>
        <dbReference type="ARBA" id="ARBA00023136"/>
    </source>
</evidence>
<comment type="catalytic activity">
    <reaction evidence="33">
        <text>ATP + H2O = ADP + phosphate + H(+)</text>
        <dbReference type="Rhea" id="RHEA:13065"/>
        <dbReference type="ChEBI" id="CHEBI:15377"/>
        <dbReference type="ChEBI" id="CHEBI:15378"/>
        <dbReference type="ChEBI" id="CHEBI:30616"/>
        <dbReference type="ChEBI" id="CHEBI:43474"/>
        <dbReference type="ChEBI" id="CHEBI:456216"/>
    </reaction>
    <physiologicalReaction direction="left-to-right" evidence="33">
        <dbReference type="Rhea" id="RHEA:13066"/>
    </physiologicalReaction>
</comment>
<evidence type="ECO:0000256" key="13">
    <source>
        <dbReference type="ARBA" id="ARBA00022842"/>
    </source>
</evidence>
<dbReference type="InterPro" id="IPR000407">
    <property type="entry name" value="GDA1_CD39_NTPase"/>
</dbReference>
<evidence type="ECO:0000313" key="48">
    <source>
        <dbReference type="Proteomes" id="UP000314986"/>
    </source>
</evidence>
<evidence type="ECO:0000256" key="31">
    <source>
        <dbReference type="ARBA" id="ARBA00048279"/>
    </source>
</evidence>
<keyword evidence="9 44" id="KW-0547">Nucleotide-binding</keyword>
<evidence type="ECO:0000256" key="20">
    <source>
        <dbReference type="ARBA" id="ARBA00042147"/>
    </source>
</evidence>
<evidence type="ECO:0000256" key="18">
    <source>
        <dbReference type="ARBA" id="ARBA00039600"/>
    </source>
</evidence>
<proteinExistence type="inferred from homology"/>
<dbReference type="GO" id="GO:0045134">
    <property type="term" value="F:UDP phosphatase activity"/>
    <property type="evidence" value="ECO:0007669"/>
    <property type="project" value="TreeGrafter"/>
</dbReference>
<dbReference type="GO" id="GO:0005901">
    <property type="term" value="C:caveola"/>
    <property type="evidence" value="ECO:0007669"/>
    <property type="project" value="UniProtKB-SubCell"/>
</dbReference>
<evidence type="ECO:0000256" key="24">
    <source>
        <dbReference type="ARBA" id="ARBA00045877"/>
    </source>
</evidence>
<evidence type="ECO:0000256" key="36">
    <source>
        <dbReference type="ARBA" id="ARBA00049117"/>
    </source>
</evidence>
<evidence type="ECO:0000256" key="3">
    <source>
        <dbReference type="ARBA" id="ARBA00004141"/>
    </source>
</evidence>
<keyword evidence="17" id="KW-0325">Glycoprotein</keyword>
<keyword evidence="16" id="KW-1015">Disulfide bond</keyword>
<sequence>MTEAQEGVKQKNPWHRPVILLIAFLMVIGIVALVAIAVVQNKQLPQKLKYGIVLDAGSSHTALYIYQWPAEKQNDTGKVQQLEACKVEGPGISSYSKEVTKAGLALNQCLDKAKEIIPEHQHTETPLYLGATAGMRLLRLQDEQQSQRLLNSVEKFIRLYPFNFQGARIIRGQEEGGYGWITINYLLGNFLKDSGWITQLSGGKDTETFGALDLGGASTQITFVPEGDVEPEESTLYFRLYGTSYTVYTHSFLCYGKDQALKLLLAQRKESVSGTITSPCFNKEYTRNLNVTAFYNTPCILGLPNTTQDIIKVIGEGNAEECRKHVRALFSSTDYTLTSCPFNCVYQPQVQGEFVAFSAFYFVMNFLNLTGKEPLKQMKDTIDNFCARSWNEVKDNFPKTRVKYLSEYCFSANYILILLTEGYNFTSDNLNKIQFMRKIKGNDAGWTLGYMLNLTNMIPAELPSPRSLTHTSYVTLMVIFSLFLLILLLLTLLNSRGLLCRAQKGI</sequence>
<evidence type="ECO:0000256" key="9">
    <source>
        <dbReference type="ARBA" id="ARBA00022741"/>
    </source>
</evidence>
<comment type="cofactor">
    <cofactor evidence="2">
        <name>Mg(2+)</name>
        <dbReference type="ChEBI" id="CHEBI:18420"/>
    </cofactor>
</comment>
<comment type="subunit">
    <text evidence="6">Homodimer; disulfide-linked.</text>
</comment>
<dbReference type="GO" id="GO:0004382">
    <property type="term" value="F:GDP phosphatase activity"/>
    <property type="evidence" value="ECO:0007669"/>
    <property type="project" value="TreeGrafter"/>
</dbReference>
<comment type="catalytic activity">
    <reaction evidence="34">
        <text>a ribonucleoside 5'-diphosphate + H2O = a ribonucleoside 5'-phosphate + phosphate + H(+)</text>
        <dbReference type="Rhea" id="RHEA:36799"/>
        <dbReference type="ChEBI" id="CHEBI:15377"/>
        <dbReference type="ChEBI" id="CHEBI:15378"/>
        <dbReference type="ChEBI" id="CHEBI:43474"/>
        <dbReference type="ChEBI" id="CHEBI:57930"/>
        <dbReference type="ChEBI" id="CHEBI:58043"/>
    </reaction>
    <physiologicalReaction direction="left-to-right" evidence="34">
        <dbReference type="Rhea" id="RHEA:36800"/>
    </physiologicalReaction>
</comment>
<comment type="catalytic activity">
    <reaction evidence="29">
        <text>CDP + H2O = CMP + phosphate + H(+)</text>
        <dbReference type="Rhea" id="RHEA:64880"/>
        <dbReference type="ChEBI" id="CHEBI:15377"/>
        <dbReference type="ChEBI" id="CHEBI:15378"/>
        <dbReference type="ChEBI" id="CHEBI:43474"/>
        <dbReference type="ChEBI" id="CHEBI:58069"/>
        <dbReference type="ChEBI" id="CHEBI:60377"/>
    </reaction>
    <physiologicalReaction direction="left-to-right" evidence="29">
        <dbReference type="Rhea" id="RHEA:64881"/>
    </physiologicalReaction>
</comment>
<keyword evidence="12 44" id="KW-0067">ATP-binding</keyword>
<dbReference type="FunFam" id="3.30.420.40:FF:000068">
    <property type="entry name" value="Ectonucleoside triphosphate diphosphohydrolase 1"/>
    <property type="match status" value="1"/>
</dbReference>
<evidence type="ECO:0000256" key="11">
    <source>
        <dbReference type="ARBA" id="ARBA00022837"/>
    </source>
</evidence>
<keyword evidence="13" id="KW-0460">Magnesium</keyword>
<dbReference type="CDD" id="cd24110">
    <property type="entry name" value="ASKHA_NBD_NTPDase1"/>
    <property type="match status" value="1"/>
</dbReference>
<dbReference type="Proteomes" id="UP000314986">
    <property type="component" value="Unassembled WGS sequence"/>
</dbReference>
<feature type="transmembrane region" description="Helical" evidence="46">
    <location>
        <begin position="473"/>
        <end position="493"/>
    </location>
</feature>
<keyword evidence="10 45" id="KW-0378">Hydrolase</keyword>
<evidence type="ECO:0000256" key="8">
    <source>
        <dbReference type="ARBA" id="ARBA00022692"/>
    </source>
</evidence>
<dbReference type="RefSeq" id="XP_007908757.1">
    <property type="nucleotide sequence ID" value="XM_007910566.2"/>
</dbReference>
<evidence type="ECO:0000256" key="21">
    <source>
        <dbReference type="ARBA" id="ARBA00042196"/>
    </source>
</evidence>
<keyword evidence="14 46" id="KW-1133">Transmembrane helix</keyword>
<comment type="catalytic activity">
    <reaction evidence="37">
        <text>ITP + H2O = IDP + phosphate + H(+)</text>
        <dbReference type="Rhea" id="RHEA:28330"/>
        <dbReference type="ChEBI" id="CHEBI:15377"/>
        <dbReference type="ChEBI" id="CHEBI:15378"/>
        <dbReference type="ChEBI" id="CHEBI:43474"/>
        <dbReference type="ChEBI" id="CHEBI:58280"/>
        <dbReference type="ChEBI" id="CHEBI:61402"/>
    </reaction>
    <physiologicalReaction direction="left-to-right" evidence="37">
        <dbReference type="Rhea" id="RHEA:28331"/>
    </physiologicalReaction>
</comment>
<reference evidence="48" key="3">
    <citation type="journal article" date="2014" name="Nature">
        <title>Elephant shark genome provides unique insights into gnathostome evolution.</title>
        <authorList>
            <consortium name="International Elephant Shark Genome Sequencing Consortium"/>
            <person name="Venkatesh B."/>
            <person name="Lee A.P."/>
            <person name="Ravi V."/>
            <person name="Maurya A.K."/>
            <person name="Lian M.M."/>
            <person name="Swann J.B."/>
            <person name="Ohta Y."/>
            <person name="Flajnik M.F."/>
            <person name="Sutoh Y."/>
            <person name="Kasahara M."/>
            <person name="Hoon S."/>
            <person name="Gangu V."/>
            <person name="Roy S.W."/>
            <person name="Irimia M."/>
            <person name="Korzh V."/>
            <person name="Kondrychyn I."/>
            <person name="Lim Z.W."/>
            <person name="Tay B.H."/>
            <person name="Tohari S."/>
            <person name="Kong K.W."/>
            <person name="Ho S."/>
            <person name="Lorente-Galdos B."/>
            <person name="Quilez J."/>
            <person name="Marques-Bonet T."/>
            <person name="Raney B.J."/>
            <person name="Ingham P.W."/>
            <person name="Tay A."/>
            <person name="Hillier L.W."/>
            <person name="Minx P."/>
            <person name="Boehm T."/>
            <person name="Wilson R.K."/>
            <person name="Brenner S."/>
            <person name="Warren W.C."/>
        </authorList>
    </citation>
    <scope>NUCLEOTIDE SEQUENCE [LARGE SCALE GENOMIC DNA]</scope>
</reference>
<dbReference type="EC" id="3.6.1.5" evidence="7"/>
<dbReference type="PANTHER" id="PTHR11782:SF32">
    <property type="entry name" value="ECTONUCLEOSIDE TRIPHOSPHATE DIPHOSPHOHYDROLASE 1"/>
    <property type="match status" value="1"/>
</dbReference>
<reference evidence="48" key="2">
    <citation type="journal article" date="2007" name="PLoS Biol.">
        <title>Survey sequencing and comparative analysis of the elephant shark (Callorhinchus milii) genome.</title>
        <authorList>
            <person name="Venkatesh B."/>
            <person name="Kirkness E.F."/>
            <person name="Loh Y.H."/>
            <person name="Halpern A.L."/>
            <person name="Lee A.P."/>
            <person name="Johnson J."/>
            <person name="Dandona N."/>
            <person name="Viswanathan L.D."/>
            <person name="Tay A."/>
            <person name="Venter J.C."/>
            <person name="Strausberg R.L."/>
            <person name="Brenner S."/>
        </authorList>
    </citation>
    <scope>NUCLEOTIDE SEQUENCE [LARGE SCALE GENOMIC DNA]</scope>
</reference>
<comment type="function">
    <text evidence="24">Catalyzes the hydrolysis of both di- and triphosphate nucleotides (NDPs and NTPs) and hydrolyze NTPs to nucleotide monophosphates (NMPs) in two distinct successive phosphate-releasing steps, with NDPs as intermediates and participates in the regulation of extracellular levels of nucleotides. By hydrolyzing proinflammatory ATP and platelet-activating ADP to AMP, it blocks platelet aggregation and supports blood flow.</text>
</comment>
<gene>
    <name evidence="47" type="primary">entpd1</name>
</gene>
<evidence type="ECO:0000256" key="44">
    <source>
        <dbReference type="PIRSR" id="PIRSR600407-2"/>
    </source>
</evidence>
<comment type="subcellular location">
    <subcellularLocation>
        <location evidence="4">Membrane</location>
        <location evidence="4">Caveola</location>
    </subcellularLocation>
    <subcellularLocation>
        <location evidence="3">Membrane</location>
        <topology evidence="3">Multi-pass membrane protein</topology>
    </subcellularLocation>
</comment>
<evidence type="ECO:0000256" key="46">
    <source>
        <dbReference type="SAM" id="Phobius"/>
    </source>
</evidence>
<evidence type="ECO:0000256" key="34">
    <source>
        <dbReference type="ARBA" id="ARBA00048790"/>
    </source>
</evidence>
<evidence type="ECO:0000256" key="40">
    <source>
        <dbReference type="ARBA" id="ARBA00049373"/>
    </source>
</evidence>
<keyword evidence="8 46" id="KW-0812">Transmembrane</keyword>
<evidence type="ECO:0000256" key="32">
    <source>
        <dbReference type="ARBA" id="ARBA00048517"/>
    </source>
</evidence>
<evidence type="ECO:0000256" key="30">
    <source>
        <dbReference type="ARBA" id="ARBA00048153"/>
    </source>
</evidence>
<evidence type="ECO:0000256" key="45">
    <source>
        <dbReference type="RuleBase" id="RU003833"/>
    </source>
</evidence>
<feature type="active site" description="Proton acceptor" evidence="43">
    <location>
        <position position="175"/>
    </location>
</feature>
<evidence type="ECO:0000313" key="47">
    <source>
        <dbReference type="Ensembl" id="ENSCMIP00000029317.1"/>
    </source>
</evidence>
<comment type="catalytic activity">
    <reaction evidence="35">
        <text>CTP + H2O = CDP + phosphate + H(+)</text>
        <dbReference type="Rhea" id="RHEA:29387"/>
        <dbReference type="ChEBI" id="CHEBI:15377"/>
        <dbReference type="ChEBI" id="CHEBI:15378"/>
        <dbReference type="ChEBI" id="CHEBI:37563"/>
        <dbReference type="ChEBI" id="CHEBI:43474"/>
        <dbReference type="ChEBI" id="CHEBI:58069"/>
    </reaction>
    <physiologicalReaction direction="left-to-right" evidence="35">
        <dbReference type="Rhea" id="RHEA:29388"/>
    </physiologicalReaction>
</comment>
<comment type="cofactor">
    <cofactor evidence="1">
        <name>Ca(2+)</name>
        <dbReference type="ChEBI" id="CHEBI:29108"/>
    </cofactor>
</comment>
<evidence type="ECO:0000256" key="39">
    <source>
        <dbReference type="ARBA" id="ARBA00049333"/>
    </source>
</evidence>
<dbReference type="OrthoDB" id="6372431at2759"/>
<reference evidence="48" key="1">
    <citation type="journal article" date="2006" name="Science">
        <title>Ancient noncoding elements conserved in the human genome.</title>
        <authorList>
            <person name="Venkatesh B."/>
            <person name="Kirkness E.F."/>
            <person name="Loh Y.H."/>
            <person name="Halpern A.L."/>
            <person name="Lee A.P."/>
            <person name="Johnson J."/>
            <person name="Dandona N."/>
            <person name="Viswanathan L.D."/>
            <person name="Tay A."/>
            <person name="Venter J.C."/>
            <person name="Strausberg R.L."/>
            <person name="Brenner S."/>
        </authorList>
    </citation>
    <scope>NUCLEOTIDE SEQUENCE [LARGE SCALE GENOMIC DNA]</scope>
</reference>
<comment type="catalytic activity">
    <reaction evidence="31">
        <text>IDP + H2O = IMP + phosphate + H(+)</text>
        <dbReference type="Rhea" id="RHEA:35207"/>
        <dbReference type="ChEBI" id="CHEBI:15377"/>
        <dbReference type="ChEBI" id="CHEBI:15378"/>
        <dbReference type="ChEBI" id="CHEBI:43474"/>
        <dbReference type="ChEBI" id="CHEBI:58053"/>
        <dbReference type="ChEBI" id="CHEBI:58280"/>
    </reaction>
    <physiologicalReaction direction="left-to-right" evidence="31">
        <dbReference type="Rhea" id="RHEA:35208"/>
    </physiologicalReaction>
</comment>
<evidence type="ECO:0000256" key="4">
    <source>
        <dbReference type="ARBA" id="ARBA00004345"/>
    </source>
</evidence>
<dbReference type="GO" id="GO:0005524">
    <property type="term" value="F:ATP binding"/>
    <property type="evidence" value="ECO:0007669"/>
    <property type="project" value="UniProtKB-KW"/>
</dbReference>
<reference evidence="47" key="5">
    <citation type="submission" date="2025-09" db="UniProtKB">
        <authorList>
            <consortium name="Ensembl"/>
        </authorList>
    </citation>
    <scope>IDENTIFICATION</scope>
</reference>
<comment type="catalytic activity">
    <reaction evidence="27">
        <text>ITP + 2 H2O = IMP + 2 phosphate + 2 H(+)</text>
        <dbReference type="Rhea" id="RHEA:77735"/>
        <dbReference type="ChEBI" id="CHEBI:15377"/>
        <dbReference type="ChEBI" id="CHEBI:15378"/>
        <dbReference type="ChEBI" id="CHEBI:43474"/>
        <dbReference type="ChEBI" id="CHEBI:58053"/>
        <dbReference type="ChEBI" id="CHEBI:61402"/>
    </reaction>
    <physiologicalReaction direction="left-to-right" evidence="27">
        <dbReference type="Rhea" id="RHEA:77736"/>
    </physiologicalReaction>
</comment>
<organism evidence="47 48">
    <name type="scientific">Callorhinchus milii</name>
    <name type="common">Ghost shark</name>
    <dbReference type="NCBI Taxonomy" id="7868"/>
    <lineage>
        <taxon>Eukaryota</taxon>
        <taxon>Metazoa</taxon>
        <taxon>Chordata</taxon>
        <taxon>Craniata</taxon>
        <taxon>Vertebrata</taxon>
        <taxon>Chondrichthyes</taxon>
        <taxon>Holocephali</taxon>
        <taxon>Chimaeriformes</taxon>
        <taxon>Callorhinchidae</taxon>
        <taxon>Callorhinchus</taxon>
    </lineage>
</organism>
<keyword evidence="48" id="KW-1185">Reference proteome</keyword>
<comment type="catalytic activity">
    <reaction evidence="26">
        <text>UTP + H2O = UDP + phosphate + H(+)</text>
        <dbReference type="Rhea" id="RHEA:64900"/>
        <dbReference type="ChEBI" id="CHEBI:15377"/>
        <dbReference type="ChEBI" id="CHEBI:15378"/>
        <dbReference type="ChEBI" id="CHEBI:43474"/>
        <dbReference type="ChEBI" id="CHEBI:46398"/>
        <dbReference type="ChEBI" id="CHEBI:58223"/>
    </reaction>
    <physiologicalReaction direction="left-to-right" evidence="26">
        <dbReference type="Rhea" id="RHEA:64901"/>
    </physiologicalReaction>
</comment>
<evidence type="ECO:0000256" key="10">
    <source>
        <dbReference type="ARBA" id="ARBA00022801"/>
    </source>
</evidence>
<evidence type="ECO:0000256" key="37">
    <source>
        <dbReference type="ARBA" id="ARBA00049189"/>
    </source>
</evidence>
<dbReference type="GO" id="GO:0009134">
    <property type="term" value="P:nucleoside diphosphate catabolic process"/>
    <property type="evidence" value="ECO:0007669"/>
    <property type="project" value="TreeGrafter"/>
</dbReference>
<dbReference type="CTD" id="953"/>
<accession>A0A4W3IJX9</accession>
<dbReference type="Ensembl" id="ENSCMIT00000029783.1">
    <property type="protein sequence ID" value="ENSCMIP00000029317.1"/>
    <property type="gene ID" value="ENSCMIG00000012696.1"/>
</dbReference>
<comment type="catalytic activity">
    <reaction evidence="39">
        <text>GTP + 2 H2O = GMP + 2 phosphate + 2 H(+)</text>
        <dbReference type="Rhea" id="RHEA:64904"/>
        <dbReference type="ChEBI" id="CHEBI:15377"/>
        <dbReference type="ChEBI" id="CHEBI:15378"/>
        <dbReference type="ChEBI" id="CHEBI:37565"/>
        <dbReference type="ChEBI" id="CHEBI:43474"/>
        <dbReference type="ChEBI" id="CHEBI:58115"/>
    </reaction>
    <physiologicalReaction direction="left-to-right" evidence="39">
        <dbReference type="Rhea" id="RHEA:64905"/>
    </physiologicalReaction>
</comment>
<dbReference type="OMA" id="PYSHCAF"/>
<evidence type="ECO:0000256" key="25">
    <source>
        <dbReference type="ARBA" id="ARBA00047297"/>
    </source>
</evidence>
<comment type="catalytic activity">
    <reaction evidence="28">
        <text>a ribonucleoside 5'-triphosphate + H2O = a ribonucleoside 5'-diphosphate + phosphate + H(+)</text>
        <dbReference type="Rhea" id="RHEA:23680"/>
        <dbReference type="ChEBI" id="CHEBI:15377"/>
        <dbReference type="ChEBI" id="CHEBI:15378"/>
        <dbReference type="ChEBI" id="CHEBI:43474"/>
        <dbReference type="ChEBI" id="CHEBI:57930"/>
        <dbReference type="ChEBI" id="CHEBI:61557"/>
    </reaction>
    <physiologicalReaction direction="left-to-right" evidence="28">
        <dbReference type="Rhea" id="RHEA:23681"/>
    </physiologicalReaction>
</comment>
<dbReference type="GO" id="GO:0017111">
    <property type="term" value="F:ribonucleoside triphosphate phosphatase activity"/>
    <property type="evidence" value="ECO:0007669"/>
    <property type="project" value="TreeGrafter"/>
</dbReference>
<evidence type="ECO:0000256" key="17">
    <source>
        <dbReference type="ARBA" id="ARBA00023180"/>
    </source>
</evidence>
<dbReference type="InParanoid" id="A0A4W3IJX9"/>
<comment type="catalytic activity">
    <reaction evidence="42">
        <text>ADP + H2O = AMP + phosphate + H(+)</text>
        <dbReference type="Rhea" id="RHEA:61436"/>
        <dbReference type="ChEBI" id="CHEBI:15377"/>
        <dbReference type="ChEBI" id="CHEBI:15378"/>
        <dbReference type="ChEBI" id="CHEBI:43474"/>
        <dbReference type="ChEBI" id="CHEBI:456215"/>
        <dbReference type="ChEBI" id="CHEBI:456216"/>
    </reaction>
    <physiologicalReaction direction="left-to-right" evidence="42">
        <dbReference type="Rhea" id="RHEA:61437"/>
    </physiologicalReaction>
</comment>